<dbReference type="GeneID" id="7052146"/>
<keyword evidence="6" id="KW-0256">Endoplasmic reticulum</keyword>
<dbReference type="EMBL" id="KE651166">
    <property type="protein sequence ID" value="EEB05705.1"/>
    <property type="molecule type" value="Genomic_DNA"/>
</dbReference>
<dbReference type="PANTHER" id="PTHR13046">
    <property type="entry name" value="PROTEASE U48 CAAX PRENYL PROTEASE RCE1"/>
    <property type="match status" value="1"/>
</dbReference>
<dbReference type="OMA" id="HSFCNWC"/>
<dbReference type="EC" id="3.4.26.1" evidence="10"/>
<keyword evidence="4 11" id="KW-0812">Transmembrane</keyword>
<dbReference type="HOGENOM" id="CLU_049909_1_0_1"/>
<dbReference type="GO" id="GO:0004222">
    <property type="term" value="F:metalloendopeptidase activity"/>
    <property type="evidence" value="ECO:0000318"/>
    <property type="project" value="GO_Central"/>
</dbReference>
<dbReference type="eggNOG" id="KOG4130">
    <property type="taxonomic scope" value="Eukaryota"/>
</dbReference>
<evidence type="ECO:0000256" key="4">
    <source>
        <dbReference type="ARBA" id="ARBA00022692"/>
    </source>
</evidence>
<comment type="subcellular location">
    <subcellularLocation>
        <location evidence="1">Endoplasmic reticulum membrane</location>
        <topology evidence="1">Multi-pass membrane protein</topology>
    </subcellularLocation>
</comment>
<name>B6JWF4_SCHJY</name>
<feature type="domain" description="CAAX prenyl protease 2/Lysostaphin resistance protein A-like" evidence="12">
    <location>
        <begin position="120"/>
        <end position="221"/>
    </location>
</feature>
<comment type="similarity">
    <text evidence="2">Belongs to the peptidase U48 family.</text>
</comment>
<evidence type="ECO:0000313" key="14">
    <source>
        <dbReference type="JaponicusDB" id="SJAG_00730"/>
    </source>
</evidence>
<proteinExistence type="inferred from homology"/>
<keyword evidence="3 13" id="KW-0645">Protease</keyword>
<evidence type="ECO:0000256" key="10">
    <source>
        <dbReference type="ARBA" id="ARBA00049729"/>
    </source>
</evidence>
<feature type="transmembrane region" description="Helical" evidence="11">
    <location>
        <begin position="176"/>
        <end position="202"/>
    </location>
</feature>
<feature type="transmembrane region" description="Helical" evidence="11">
    <location>
        <begin position="208"/>
        <end position="230"/>
    </location>
</feature>
<dbReference type="Pfam" id="PF02517">
    <property type="entry name" value="Rce1-like"/>
    <property type="match status" value="1"/>
</dbReference>
<dbReference type="InterPro" id="IPR003675">
    <property type="entry name" value="Rce1/LyrA-like_dom"/>
</dbReference>
<keyword evidence="8 11" id="KW-0472">Membrane</keyword>
<evidence type="ECO:0000313" key="13">
    <source>
        <dbReference type="EMBL" id="EEB05705.1"/>
    </source>
</evidence>
<feature type="transmembrane region" description="Helical" evidence="11">
    <location>
        <begin position="44"/>
        <end position="63"/>
    </location>
</feature>
<keyword evidence="7 11" id="KW-1133">Transmembrane helix</keyword>
<dbReference type="MEROPS" id="G05.002"/>
<evidence type="ECO:0000256" key="6">
    <source>
        <dbReference type="ARBA" id="ARBA00022824"/>
    </source>
</evidence>
<dbReference type="AlphaFoldDB" id="B6JWF4"/>
<evidence type="ECO:0000256" key="8">
    <source>
        <dbReference type="ARBA" id="ARBA00023136"/>
    </source>
</evidence>
<evidence type="ECO:0000256" key="7">
    <source>
        <dbReference type="ARBA" id="ARBA00022989"/>
    </source>
</evidence>
<dbReference type="RefSeq" id="XP_002171998.1">
    <property type="nucleotide sequence ID" value="XM_002171962.2"/>
</dbReference>
<evidence type="ECO:0000256" key="2">
    <source>
        <dbReference type="ARBA" id="ARBA00006897"/>
    </source>
</evidence>
<evidence type="ECO:0000256" key="3">
    <source>
        <dbReference type="ARBA" id="ARBA00022670"/>
    </source>
</evidence>
<evidence type="ECO:0000313" key="15">
    <source>
        <dbReference type="Proteomes" id="UP000001744"/>
    </source>
</evidence>
<dbReference type="STRING" id="402676.B6JWF4"/>
<keyword evidence="5" id="KW-0378">Hydrolase</keyword>
<dbReference type="VEuPathDB" id="FungiDB:SJAG_00730"/>
<dbReference type="OrthoDB" id="271604at2759"/>
<dbReference type="PANTHER" id="PTHR13046:SF0">
    <property type="entry name" value="CAAX PRENYL PROTEASE 2"/>
    <property type="match status" value="1"/>
</dbReference>
<evidence type="ECO:0000256" key="9">
    <source>
        <dbReference type="ARBA" id="ARBA00047280"/>
    </source>
</evidence>
<feature type="transmembrane region" description="Helical" evidence="11">
    <location>
        <begin position="237"/>
        <end position="257"/>
    </location>
</feature>
<dbReference type="JaponicusDB" id="SJAG_00730">
    <property type="gene designation" value="rce1"/>
</dbReference>
<dbReference type="Proteomes" id="UP000001744">
    <property type="component" value="Unassembled WGS sequence"/>
</dbReference>
<dbReference type="GO" id="GO:0005789">
    <property type="term" value="C:endoplasmic reticulum membrane"/>
    <property type="evidence" value="ECO:0000318"/>
    <property type="project" value="GO_Central"/>
</dbReference>
<evidence type="ECO:0000256" key="5">
    <source>
        <dbReference type="ARBA" id="ARBA00022801"/>
    </source>
</evidence>
<reference evidence="13 15" key="1">
    <citation type="journal article" date="2011" name="Science">
        <title>Comparative functional genomics of the fission yeasts.</title>
        <authorList>
            <person name="Rhind N."/>
            <person name="Chen Z."/>
            <person name="Yassour M."/>
            <person name="Thompson D.A."/>
            <person name="Haas B.J."/>
            <person name="Habib N."/>
            <person name="Wapinski I."/>
            <person name="Roy S."/>
            <person name="Lin M.F."/>
            <person name="Heiman D.I."/>
            <person name="Young S.K."/>
            <person name="Furuya K."/>
            <person name="Guo Y."/>
            <person name="Pidoux A."/>
            <person name="Chen H.M."/>
            <person name="Robbertse B."/>
            <person name="Goldberg J.M."/>
            <person name="Aoki K."/>
            <person name="Bayne E.H."/>
            <person name="Berlin A.M."/>
            <person name="Desjardins C.A."/>
            <person name="Dobbs E."/>
            <person name="Dukaj L."/>
            <person name="Fan L."/>
            <person name="FitzGerald M.G."/>
            <person name="French C."/>
            <person name="Gujja S."/>
            <person name="Hansen K."/>
            <person name="Keifenheim D."/>
            <person name="Levin J.Z."/>
            <person name="Mosher R.A."/>
            <person name="Mueller C.A."/>
            <person name="Pfiffner J."/>
            <person name="Priest M."/>
            <person name="Russ C."/>
            <person name="Smialowska A."/>
            <person name="Swoboda P."/>
            <person name="Sykes S.M."/>
            <person name="Vaughn M."/>
            <person name="Vengrova S."/>
            <person name="Yoder R."/>
            <person name="Zeng Q."/>
            <person name="Allshire R."/>
            <person name="Baulcombe D."/>
            <person name="Birren B.W."/>
            <person name="Brown W."/>
            <person name="Ekwall K."/>
            <person name="Kellis M."/>
            <person name="Leatherwood J."/>
            <person name="Levin H."/>
            <person name="Margalit H."/>
            <person name="Martienssen R."/>
            <person name="Nieduszynski C.A."/>
            <person name="Spatafora J.W."/>
            <person name="Friedman N."/>
            <person name="Dalgaard J.Z."/>
            <person name="Baumann P."/>
            <person name="Niki H."/>
            <person name="Regev A."/>
            <person name="Nusbaum C."/>
        </authorList>
    </citation>
    <scope>NUCLEOTIDE SEQUENCE [LARGE SCALE GENOMIC DNA]</scope>
    <source>
        <strain evidence="15">yFS275 / FY16936</strain>
    </source>
</reference>
<comment type="catalytic activity">
    <reaction evidence="9">
        <text>Hydrolyzes the peptide bond -P2-(S-farnesyl or geranylgeranyl)C-P1'-P2'-P3'-COOH where P1' and P2' are amino acids with aliphatic sidechains and P3' is any C-terminal residue.</text>
        <dbReference type="EC" id="3.4.26.1"/>
    </reaction>
</comment>
<keyword evidence="15" id="KW-1185">Reference proteome</keyword>
<evidence type="ECO:0000259" key="12">
    <source>
        <dbReference type="Pfam" id="PF02517"/>
    </source>
</evidence>
<dbReference type="InterPro" id="IPR039731">
    <property type="entry name" value="Rce1"/>
</dbReference>
<protein>
    <recommendedName>
        <fullName evidence="10">intramembrane prenyl-peptidase Rce1</fullName>
        <ecNumber evidence="10">3.4.26.1</ecNumber>
    </recommendedName>
</protein>
<organism evidence="13 15">
    <name type="scientific">Schizosaccharomyces japonicus (strain yFS275 / FY16936)</name>
    <name type="common">Fission yeast</name>
    <dbReference type="NCBI Taxonomy" id="402676"/>
    <lineage>
        <taxon>Eukaryota</taxon>
        <taxon>Fungi</taxon>
        <taxon>Dikarya</taxon>
        <taxon>Ascomycota</taxon>
        <taxon>Taphrinomycotina</taxon>
        <taxon>Schizosaccharomycetes</taxon>
        <taxon>Schizosaccharomycetales</taxon>
        <taxon>Schizosaccharomycetaceae</taxon>
        <taxon>Schizosaccharomyces</taxon>
    </lineage>
</organism>
<dbReference type="GO" id="GO:0071586">
    <property type="term" value="P:CAAX-box protein processing"/>
    <property type="evidence" value="ECO:0000318"/>
    <property type="project" value="GO_Central"/>
</dbReference>
<evidence type="ECO:0000256" key="11">
    <source>
        <dbReference type="SAM" id="Phobius"/>
    </source>
</evidence>
<accession>B6JWF4</accession>
<feature type="transmembrane region" description="Helical" evidence="11">
    <location>
        <begin position="6"/>
        <end position="23"/>
    </location>
</feature>
<sequence>MSLFPLAFGAVQASIYVASLYIFPAGRPSPTFDRNATKTVAARCCSVIIASVASTCLAHFVLTDSNNYWKVNLIDISKAIFHAMIFFLGPLYEVIVVQQGYRTWKHDLTNMIKEPTEWRNLVLGPLSEEVTFRRGIVPACVSSGWSNTRTIFLAPVLFGLAHVHHMYEFLLQYPKAYVVAIVRSFIQFSYTSVFGWYVTYLFLQTKSIWPPFLVHAFSNYMGLPRFFGYLPLKKQTVYYYTLLVSGVVAFFASWDLFWSKEY</sequence>
<gene>
    <name evidence="14" type="primary">rce1</name>
    <name evidence="13" type="ORF">SJAG_00730</name>
</gene>
<feature type="transmembrane region" description="Helical" evidence="11">
    <location>
        <begin position="79"/>
        <end position="97"/>
    </location>
</feature>
<evidence type="ECO:0000256" key="1">
    <source>
        <dbReference type="ARBA" id="ARBA00004477"/>
    </source>
</evidence>